<feature type="coiled-coil region" evidence="1">
    <location>
        <begin position="129"/>
        <end position="163"/>
    </location>
</feature>
<dbReference type="SUPFAM" id="SSF158472">
    <property type="entry name" value="HAMP domain-like"/>
    <property type="match status" value="1"/>
</dbReference>
<dbReference type="Proteomes" id="UP001320148">
    <property type="component" value="Chromosome"/>
</dbReference>
<evidence type="ECO:0000256" key="1">
    <source>
        <dbReference type="SAM" id="Coils"/>
    </source>
</evidence>
<sequence length="188" mass="21605">MPQEHKRQLKNLFINRALQLKLVFISLGYMAIMLAITLSFTLLPVLHTMFGTSDPLVQYQSAQTFILLAQRLVPAVLFLFFLFFIHLVLMTHRVCGPLVNFTHTFERMAEGDFTRRIHLRRRDYLNDEAEMINEVLDNLRDHVAAIQEENQALEKSLTNAEATPTPDALAAVREQSNKLTELIGAFHL</sequence>
<dbReference type="RefSeq" id="WP_236888952.1">
    <property type="nucleotide sequence ID" value="NZ_AP024488.1"/>
</dbReference>
<organism evidence="4 5">
    <name type="scientific">Desulfoluna limicola</name>
    <dbReference type="NCBI Taxonomy" id="2810562"/>
    <lineage>
        <taxon>Bacteria</taxon>
        <taxon>Pseudomonadati</taxon>
        <taxon>Thermodesulfobacteriota</taxon>
        <taxon>Desulfobacteria</taxon>
        <taxon>Desulfobacterales</taxon>
        <taxon>Desulfolunaceae</taxon>
        <taxon>Desulfoluna</taxon>
    </lineage>
</organism>
<keyword evidence="2" id="KW-1133">Transmembrane helix</keyword>
<keyword evidence="2" id="KW-0472">Membrane</keyword>
<keyword evidence="2" id="KW-0812">Transmembrane</keyword>
<protein>
    <recommendedName>
        <fullName evidence="3">HAMP domain-containing protein</fullName>
    </recommendedName>
</protein>
<evidence type="ECO:0000256" key="2">
    <source>
        <dbReference type="SAM" id="Phobius"/>
    </source>
</evidence>
<name>A0ABM7PJQ0_9BACT</name>
<evidence type="ECO:0000313" key="5">
    <source>
        <dbReference type="Proteomes" id="UP001320148"/>
    </source>
</evidence>
<feature type="transmembrane region" description="Helical" evidence="2">
    <location>
        <begin position="20"/>
        <end position="45"/>
    </location>
</feature>
<keyword evidence="5" id="KW-1185">Reference proteome</keyword>
<evidence type="ECO:0000259" key="3">
    <source>
        <dbReference type="PROSITE" id="PS50885"/>
    </source>
</evidence>
<feature type="transmembrane region" description="Helical" evidence="2">
    <location>
        <begin position="65"/>
        <end position="89"/>
    </location>
</feature>
<keyword evidence="1" id="KW-0175">Coiled coil</keyword>
<dbReference type="Gene3D" id="6.10.340.10">
    <property type="match status" value="1"/>
</dbReference>
<reference evidence="4 5" key="1">
    <citation type="submission" date="2021-02" db="EMBL/GenBank/DDBJ databases">
        <title>Complete genome of Desulfoluna sp. strain ASN36.</title>
        <authorList>
            <person name="Takahashi A."/>
            <person name="Kojima H."/>
            <person name="Fukui M."/>
        </authorList>
    </citation>
    <scope>NUCLEOTIDE SEQUENCE [LARGE SCALE GENOMIC DNA]</scope>
    <source>
        <strain evidence="4 5">ASN36</strain>
    </source>
</reference>
<feature type="domain" description="HAMP" evidence="3">
    <location>
        <begin position="92"/>
        <end position="148"/>
    </location>
</feature>
<dbReference type="CDD" id="cd06225">
    <property type="entry name" value="HAMP"/>
    <property type="match status" value="1"/>
</dbReference>
<dbReference type="SMART" id="SM00304">
    <property type="entry name" value="HAMP"/>
    <property type="match status" value="1"/>
</dbReference>
<dbReference type="EMBL" id="AP024488">
    <property type="protein sequence ID" value="BCS97536.1"/>
    <property type="molecule type" value="Genomic_DNA"/>
</dbReference>
<evidence type="ECO:0000313" key="4">
    <source>
        <dbReference type="EMBL" id="BCS97536.1"/>
    </source>
</evidence>
<accession>A0ABM7PJQ0</accession>
<dbReference type="PROSITE" id="PS50885">
    <property type="entry name" value="HAMP"/>
    <property type="match status" value="1"/>
</dbReference>
<proteinExistence type="predicted"/>
<dbReference type="InterPro" id="IPR003660">
    <property type="entry name" value="HAMP_dom"/>
</dbReference>
<gene>
    <name evidence="4" type="ORF">DSLASN_31680</name>
</gene>